<reference evidence="5" key="1">
    <citation type="submission" date="2016-10" db="EMBL/GenBank/DDBJ databases">
        <authorList>
            <person name="Varghese N."/>
            <person name="Submissions S."/>
        </authorList>
    </citation>
    <scope>NUCLEOTIDE SEQUENCE [LARGE SCALE GENOMIC DNA]</scope>
    <source>
        <strain evidence="5">DSM 21857</strain>
    </source>
</reference>
<gene>
    <name evidence="4" type="ORF">SAMN03080618_00585</name>
</gene>
<evidence type="ECO:0000256" key="1">
    <source>
        <dbReference type="ARBA" id="ARBA00022723"/>
    </source>
</evidence>
<dbReference type="InterPro" id="IPR016193">
    <property type="entry name" value="Cytidine_deaminase-like"/>
</dbReference>
<dbReference type="STRING" id="1121003.SAMN03080618_00585"/>
<evidence type="ECO:0000256" key="2">
    <source>
        <dbReference type="ARBA" id="ARBA00022833"/>
    </source>
</evidence>
<name>A0A1I3IGR0_9HYPH</name>
<dbReference type="CDD" id="cd01285">
    <property type="entry name" value="nucleoside_deaminase"/>
    <property type="match status" value="1"/>
</dbReference>
<sequence length="155" mass="16423">MNRDEAFLQQAIELAQGNIAKGGRPFGAVLVKDGQVVASSVNQTFETNDPTDHAEMAALRAATRALNSPDLSGTTMYASGQPCPMCLAAMRIAGVERAVHAYSNDDGAPFGLSNAWLYGELANPAAELKMKLEHAGTAHDSASGIYAEWKQAQSR</sequence>
<keyword evidence="2" id="KW-0862">Zinc</keyword>
<dbReference type="AlphaFoldDB" id="A0A1I3IGR0"/>
<accession>A0A1I3IGR0</accession>
<organism evidence="4 5">
    <name type="scientific">Aquamicrobium aerolatum DSM 21857</name>
    <dbReference type="NCBI Taxonomy" id="1121003"/>
    <lineage>
        <taxon>Bacteria</taxon>
        <taxon>Pseudomonadati</taxon>
        <taxon>Pseudomonadota</taxon>
        <taxon>Alphaproteobacteria</taxon>
        <taxon>Hyphomicrobiales</taxon>
        <taxon>Phyllobacteriaceae</taxon>
        <taxon>Aerobium</taxon>
    </lineage>
</organism>
<proteinExistence type="predicted"/>
<evidence type="ECO:0000313" key="4">
    <source>
        <dbReference type="EMBL" id="SFI47111.1"/>
    </source>
</evidence>
<dbReference type="Gene3D" id="3.40.140.10">
    <property type="entry name" value="Cytidine Deaminase, domain 2"/>
    <property type="match status" value="1"/>
</dbReference>
<dbReference type="PANTHER" id="PTHR11079">
    <property type="entry name" value="CYTOSINE DEAMINASE FAMILY MEMBER"/>
    <property type="match status" value="1"/>
</dbReference>
<keyword evidence="1" id="KW-0479">Metal-binding</keyword>
<evidence type="ECO:0000313" key="5">
    <source>
        <dbReference type="Proteomes" id="UP000242763"/>
    </source>
</evidence>
<dbReference type="GO" id="GO:0047974">
    <property type="term" value="F:guanosine deaminase activity"/>
    <property type="evidence" value="ECO:0007669"/>
    <property type="project" value="TreeGrafter"/>
</dbReference>
<dbReference type="EMBL" id="FORF01000002">
    <property type="protein sequence ID" value="SFI47111.1"/>
    <property type="molecule type" value="Genomic_DNA"/>
</dbReference>
<dbReference type="OrthoDB" id="9802676at2"/>
<dbReference type="PANTHER" id="PTHR11079:SF161">
    <property type="entry name" value="CMP_DCMP-TYPE DEAMINASE DOMAIN-CONTAINING PROTEIN"/>
    <property type="match status" value="1"/>
</dbReference>
<dbReference type="InterPro" id="IPR002125">
    <property type="entry name" value="CMP_dCMP_dom"/>
</dbReference>
<protein>
    <submittedName>
        <fullName evidence="4">Cytidine and deoxycytidylate deaminase zinc-binding region</fullName>
    </submittedName>
</protein>
<dbReference type="PROSITE" id="PS00903">
    <property type="entry name" value="CYT_DCMP_DEAMINASES_1"/>
    <property type="match status" value="1"/>
</dbReference>
<dbReference type="GO" id="GO:0006152">
    <property type="term" value="P:purine nucleoside catabolic process"/>
    <property type="evidence" value="ECO:0007669"/>
    <property type="project" value="TreeGrafter"/>
</dbReference>
<dbReference type="RefSeq" id="WP_091518357.1">
    <property type="nucleotide sequence ID" value="NZ_FORF01000002.1"/>
</dbReference>
<evidence type="ECO:0000259" key="3">
    <source>
        <dbReference type="PROSITE" id="PS51747"/>
    </source>
</evidence>
<dbReference type="Pfam" id="PF00383">
    <property type="entry name" value="dCMP_cyt_deam_1"/>
    <property type="match status" value="1"/>
</dbReference>
<feature type="domain" description="CMP/dCMP-type deaminase" evidence="3">
    <location>
        <begin position="2"/>
        <end position="113"/>
    </location>
</feature>
<keyword evidence="5" id="KW-1185">Reference proteome</keyword>
<dbReference type="SUPFAM" id="SSF53927">
    <property type="entry name" value="Cytidine deaminase-like"/>
    <property type="match status" value="1"/>
</dbReference>
<dbReference type="Proteomes" id="UP000242763">
    <property type="component" value="Unassembled WGS sequence"/>
</dbReference>
<dbReference type="PROSITE" id="PS51747">
    <property type="entry name" value="CYT_DCMP_DEAMINASES_2"/>
    <property type="match status" value="1"/>
</dbReference>
<dbReference type="GO" id="GO:0008270">
    <property type="term" value="F:zinc ion binding"/>
    <property type="evidence" value="ECO:0007669"/>
    <property type="project" value="InterPro"/>
</dbReference>
<dbReference type="InterPro" id="IPR016192">
    <property type="entry name" value="APOBEC/CMP_deaminase_Zn-bd"/>
</dbReference>